<dbReference type="PROSITE" id="PS51737">
    <property type="entry name" value="RECOMBINASE_DNA_BIND"/>
    <property type="match status" value="1"/>
</dbReference>
<dbReference type="Pfam" id="PF07508">
    <property type="entry name" value="Recombinase"/>
    <property type="match status" value="1"/>
</dbReference>
<feature type="domain" description="Resolvase/invertase-type recombinase catalytic" evidence="1">
    <location>
        <begin position="13"/>
        <end position="173"/>
    </location>
</feature>
<organism evidence="3 4">
    <name type="scientific">Microbacterium barkeri</name>
    <dbReference type="NCBI Taxonomy" id="33917"/>
    <lineage>
        <taxon>Bacteria</taxon>
        <taxon>Bacillati</taxon>
        <taxon>Actinomycetota</taxon>
        <taxon>Actinomycetes</taxon>
        <taxon>Micrococcales</taxon>
        <taxon>Microbacteriaceae</taxon>
        <taxon>Microbacterium</taxon>
    </lineage>
</organism>
<keyword evidence="4" id="KW-1185">Reference proteome</keyword>
<feature type="domain" description="Recombinase" evidence="2">
    <location>
        <begin position="182"/>
        <end position="292"/>
    </location>
</feature>
<dbReference type="SUPFAM" id="SSF53041">
    <property type="entry name" value="Resolvase-like"/>
    <property type="match status" value="1"/>
</dbReference>
<dbReference type="InterPro" id="IPR025827">
    <property type="entry name" value="Zn_ribbon_recom_dom"/>
</dbReference>
<dbReference type="RefSeq" id="WP_271173921.1">
    <property type="nucleotide sequence ID" value="NZ_BSEJ01000011.1"/>
</dbReference>
<evidence type="ECO:0000313" key="3">
    <source>
        <dbReference type="EMBL" id="GLJ62231.1"/>
    </source>
</evidence>
<dbReference type="CDD" id="cd00338">
    <property type="entry name" value="Ser_Recombinase"/>
    <property type="match status" value="1"/>
</dbReference>
<dbReference type="SMART" id="SM00857">
    <property type="entry name" value="Resolvase"/>
    <property type="match status" value="1"/>
</dbReference>
<dbReference type="Gene3D" id="3.90.1750.20">
    <property type="entry name" value="Putative Large Serine Recombinase, Chain B, Domain 2"/>
    <property type="match status" value="1"/>
</dbReference>
<dbReference type="InterPro" id="IPR036162">
    <property type="entry name" value="Resolvase-like_N_sf"/>
</dbReference>
<evidence type="ECO:0000259" key="1">
    <source>
        <dbReference type="PROSITE" id="PS51736"/>
    </source>
</evidence>
<sequence length="533" mass="60651">MDASQETVPREQLCAIYTRISDDREGDELGVQRQEDDCRALAKQLGLTIYHIYSDNDIGASDQSSKRKVREDYLKMLAEARAGTFGRILAYSNSRITRRPRELEELIDLFKETEAKFGKGKGVIVNTVVSGNDDLSTADGRMTARLKAGVDAGEVERLAERLQRKNLQKAMRGEPAKQHRRPFGFEDDQVTHRTEEAAAIREAVQEIIGGASITAICRKWNQQGIKTTDGKEWKWTPLRRVLLGWRSAGVRVYQGQPLYDPDGQLVMGSWEPIISLEEREAAIAKLEERSRRGQREGKWLLQGLLQCGLCGRRLYGAMQDKTGKRPSSYTCTGSGTTHMGISAERVEHYIERVVLRYLLDKAIYGVPNEQPQEKKVWPQEARLRAVTDKIAELMAAYNRDELDRRLVFPEVQRLIKERDELERDRAAFRAEQLARPNRVATIEDAVGWFTGKLERSFEERQQSLREEIDFVVISKGTKAYGGNTPEVARQAAVEKRVSIVWKEPHYEYNGLTAEEAVETPFELPGHLLDRSLS</sequence>
<dbReference type="GO" id="GO:0003677">
    <property type="term" value="F:DNA binding"/>
    <property type="evidence" value="ECO:0007669"/>
    <property type="project" value="InterPro"/>
</dbReference>
<dbReference type="InterPro" id="IPR038109">
    <property type="entry name" value="DNA_bind_recomb_sf"/>
</dbReference>
<dbReference type="EMBL" id="BSEJ01000011">
    <property type="protein sequence ID" value="GLJ62231.1"/>
    <property type="molecule type" value="Genomic_DNA"/>
</dbReference>
<dbReference type="InterPro" id="IPR011109">
    <property type="entry name" value="DNA_bind_recombinase_dom"/>
</dbReference>
<dbReference type="InterPro" id="IPR050639">
    <property type="entry name" value="SSR_resolvase"/>
</dbReference>
<name>A0A9W6LXA4_9MICO</name>
<dbReference type="PANTHER" id="PTHR30461:SF23">
    <property type="entry name" value="DNA RECOMBINASE-RELATED"/>
    <property type="match status" value="1"/>
</dbReference>
<dbReference type="Pfam" id="PF13408">
    <property type="entry name" value="Zn_ribbon_recom"/>
    <property type="match status" value="1"/>
</dbReference>
<dbReference type="PROSITE" id="PS51736">
    <property type="entry name" value="RECOMBINASES_3"/>
    <property type="match status" value="1"/>
</dbReference>
<reference evidence="3" key="2">
    <citation type="submission" date="2023-01" db="EMBL/GenBank/DDBJ databases">
        <authorList>
            <person name="Sun Q."/>
            <person name="Evtushenko L."/>
        </authorList>
    </citation>
    <scope>NUCLEOTIDE SEQUENCE</scope>
    <source>
        <strain evidence="3">VKM Ac-1020</strain>
    </source>
</reference>
<dbReference type="Proteomes" id="UP001142462">
    <property type="component" value="Unassembled WGS sequence"/>
</dbReference>
<dbReference type="PANTHER" id="PTHR30461">
    <property type="entry name" value="DNA-INVERTASE FROM LAMBDOID PROPHAGE"/>
    <property type="match status" value="1"/>
</dbReference>
<evidence type="ECO:0000313" key="4">
    <source>
        <dbReference type="Proteomes" id="UP001142462"/>
    </source>
</evidence>
<accession>A0A9W6LXA4</accession>
<protein>
    <submittedName>
        <fullName evidence="3">Resolvase</fullName>
    </submittedName>
</protein>
<evidence type="ECO:0000259" key="2">
    <source>
        <dbReference type="PROSITE" id="PS51737"/>
    </source>
</evidence>
<dbReference type="GO" id="GO:0000150">
    <property type="term" value="F:DNA strand exchange activity"/>
    <property type="evidence" value="ECO:0007669"/>
    <property type="project" value="InterPro"/>
</dbReference>
<reference evidence="3" key="1">
    <citation type="journal article" date="2014" name="Int. J. Syst. Evol. Microbiol.">
        <title>Complete genome sequence of Corynebacterium casei LMG S-19264T (=DSM 44701T), isolated from a smear-ripened cheese.</title>
        <authorList>
            <consortium name="US DOE Joint Genome Institute (JGI-PGF)"/>
            <person name="Walter F."/>
            <person name="Albersmeier A."/>
            <person name="Kalinowski J."/>
            <person name="Ruckert C."/>
        </authorList>
    </citation>
    <scope>NUCLEOTIDE SEQUENCE</scope>
    <source>
        <strain evidence="3">VKM Ac-1020</strain>
    </source>
</reference>
<comment type="caution">
    <text evidence="3">The sequence shown here is derived from an EMBL/GenBank/DDBJ whole genome shotgun (WGS) entry which is preliminary data.</text>
</comment>
<proteinExistence type="predicted"/>
<dbReference type="Gene3D" id="3.40.50.1390">
    <property type="entry name" value="Resolvase, N-terminal catalytic domain"/>
    <property type="match status" value="1"/>
</dbReference>
<gene>
    <name evidence="3" type="ORF">GCM10017576_23610</name>
</gene>
<dbReference type="Pfam" id="PF00239">
    <property type="entry name" value="Resolvase"/>
    <property type="match status" value="1"/>
</dbReference>
<dbReference type="InterPro" id="IPR006119">
    <property type="entry name" value="Resolv_N"/>
</dbReference>
<dbReference type="AlphaFoldDB" id="A0A9W6LXA4"/>